<sequence length="55" mass="5797">MATAGAHVLKFWRVDPGVVLEKLVVSQGPLPTTYLGPPANATPKPKSEKGSLGQR</sequence>
<name>A0ABW2UAX6_9BACT</name>
<dbReference type="RefSeq" id="WP_380205006.1">
    <property type="nucleotide sequence ID" value="NZ_JBHTEK010000001.1"/>
</dbReference>
<dbReference type="Proteomes" id="UP001596513">
    <property type="component" value="Unassembled WGS sequence"/>
</dbReference>
<evidence type="ECO:0000259" key="2">
    <source>
        <dbReference type="Pfam" id="PF17829"/>
    </source>
</evidence>
<accession>A0ABW2UAX6</accession>
<keyword evidence="4" id="KW-1185">Reference proteome</keyword>
<comment type="caution">
    <text evidence="3">The sequence shown here is derived from an EMBL/GenBank/DDBJ whole genome shotgun (WGS) entry which is preliminary data.</text>
</comment>
<feature type="domain" description="Gylcosyl hydrolase 115 C-terminal" evidence="2">
    <location>
        <begin position="3"/>
        <end position="38"/>
    </location>
</feature>
<evidence type="ECO:0000256" key="1">
    <source>
        <dbReference type="SAM" id="MobiDB-lite"/>
    </source>
</evidence>
<dbReference type="Gene3D" id="2.60.120.1620">
    <property type="match status" value="1"/>
</dbReference>
<dbReference type="EMBL" id="JBHTEK010000001">
    <property type="protein sequence ID" value="MFC7669509.1"/>
    <property type="molecule type" value="Genomic_DNA"/>
</dbReference>
<protein>
    <recommendedName>
        <fullName evidence="2">Gylcosyl hydrolase 115 C-terminal domain-containing protein</fullName>
    </recommendedName>
</protein>
<reference evidence="4" key="1">
    <citation type="journal article" date="2019" name="Int. J. Syst. Evol. Microbiol.">
        <title>The Global Catalogue of Microorganisms (GCM) 10K type strain sequencing project: providing services to taxonomists for standard genome sequencing and annotation.</title>
        <authorList>
            <consortium name="The Broad Institute Genomics Platform"/>
            <consortium name="The Broad Institute Genome Sequencing Center for Infectious Disease"/>
            <person name="Wu L."/>
            <person name="Ma J."/>
        </authorList>
    </citation>
    <scope>NUCLEOTIDE SEQUENCE [LARGE SCALE GENOMIC DNA]</scope>
    <source>
        <strain evidence="4">JCM 19635</strain>
    </source>
</reference>
<dbReference type="InterPro" id="IPR041437">
    <property type="entry name" value="GH115_C"/>
</dbReference>
<organism evidence="3 4">
    <name type="scientific">Hymenobacter humi</name>
    <dbReference type="NCBI Taxonomy" id="1411620"/>
    <lineage>
        <taxon>Bacteria</taxon>
        <taxon>Pseudomonadati</taxon>
        <taxon>Bacteroidota</taxon>
        <taxon>Cytophagia</taxon>
        <taxon>Cytophagales</taxon>
        <taxon>Hymenobacteraceae</taxon>
        <taxon>Hymenobacter</taxon>
    </lineage>
</organism>
<dbReference type="Pfam" id="PF17829">
    <property type="entry name" value="GH115_C"/>
    <property type="match status" value="1"/>
</dbReference>
<feature type="region of interest" description="Disordered" evidence="1">
    <location>
        <begin position="30"/>
        <end position="55"/>
    </location>
</feature>
<proteinExistence type="predicted"/>
<evidence type="ECO:0000313" key="3">
    <source>
        <dbReference type="EMBL" id="MFC7669509.1"/>
    </source>
</evidence>
<evidence type="ECO:0000313" key="4">
    <source>
        <dbReference type="Proteomes" id="UP001596513"/>
    </source>
</evidence>
<gene>
    <name evidence="3" type="ORF">ACFQT0_20705</name>
</gene>